<gene>
    <name evidence="2" type="ORF">LTR84_008762</name>
</gene>
<evidence type="ECO:0000256" key="1">
    <source>
        <dbReference type="SAM" id="MobiDB-lite"/>
    </source>
</evidence>
<accession>A0AAV9MYZ9</accession>
<feature type="region of interest" description="Disordered" evidence="1">
    <location>
        <begin position="243"/>
        <end position="266"/>
    </location>
</feature>
<proteinExistence type="predicted"/>
<feature type="region of interest" description="Disordered" evidence="1">
    <location>
        <begin position="126"/>
        <end position="173"/>
    </location>
</feature>
<protein>
    <submittedName>
        <fullName evidence="2">Uncharacterized protein</fullName>
    </submittedName>
</protein>
<evidence type="ECO:0000313" key="3">
    <source>
        <dbReference type="Proteomes" id="UP001358417"/>
    </source>
</evidence>
<organism evidence="2 3">
    <name type="scientific">Exophiala bonariae</name>
    <dbReference type="NCBI Taxonomy" id="1690606"/>
    <lineage>
        <taxon>Eukaryota</taxon>
        <taxon>Fungi</taxon>
        <taxon>Dikarya</taxon>
        <taxon>Ascomycota</taxon>
        <taxon>Pezizomycotina</taxon>
        <taxon>Eurotiomycetes</taxon>
        <taxon>Chaetothyriomycetidae</taxon>
        <taxon>Chaetothyriales</taxon>
        <taxon>Herpotrichiellaceae</taxon>
        <taxon>Exophiala</taxon>
    </lineage>
</organism>
<reference evidence="2 3" key="1">
    <citation type="submission" date="2023-08" db="EMBL/GenBank/DDBJ databases">
        <title>Black Yeasts Isolated from many extreme environments.</title>
        <authorList>
            <person name="Coleine C."/>
            <person name="Stajich J.E."/>
            <person name="Selbmann L."/>
        </authorList>
    </citation>
    <scope>NUCLEOTIDE SEQUENCE [LARGE SCALE GENOMIC DNA]</scope>
    <source>
        <strain evidence="2 3">CCFEE 5792</strain>
    </source>
</reference>
<name>A0AAV9MYZ9_9EURO</name>
<dbReference type="EMBL" id="JAVRRD010000033">
    <property type="protein sequence ID" value="KAK5045976.1"/>
    <property type="molecule type" value="Genomic_DNA"/>
</dbReference>
<dbReference type="RefSeq" id="XP_064701581.1">
    <property type="nucleotide sequence ID" value="XM_064852307.1"/>
</dbReference>
<feature type="region of interest" description="Disordered" evidence="1">
    <location>
        <begin position="51"/>
        <end position="73"/>
    </location>
</feature>
<comment type="caution">
    <text evidence="2">The sequence shown here is derived from an EMBL/GenBank/DDBJ whole genome shotgun (WGS) entry which is preliminary data.</text>
</comment>
<sequence>MPSATVNSRNIADSTFLTKATSGRCLSIQAKASVSASESRLDSKISYKKGQEDTVSTGSEGGVRISGSDPSPQMIASPILAVPAATLERFRVTALEALPMEWAESASYSAESDEEDNTIEAYTTLEETSPPQIGPSSLRREQPPSSSSSGKTSTGAHRHPSPPYLKPTHENRSSISVQEAWAPFTNIKFGLSSPPAHHPGLDEARMMTAEYDRAFEAYTQRYLPQLSTDGLDILRMLSLHHSQQYRPPRPDRHVPDNHPRPATSIPRQCIPYRGLRTSRDRWHELTLPFHLTRIDDAGHSQRLVVFDVDNFFIYAFALSDEVSPLREDLAPDYPCDHGYCPGNSDECETGEYNPSDQAFASGGLHPLDHHQIPPFTGEEVPVSDNIDPMLYQVCCSECQGRGWLKGKKAKRNINRAAARRR</sequence>
<keyword evidence="3" id="KW-1185">Reference proteome</keyword>
<feature type="compositionally biased region" description="Basic and acidic residues" evidence="1">
    <location>
        <begin position="248"/>
        <end position="259"/>
    </location>
</feature>
<dbReference type="AlphaFoldDB" id="A0AAV9MYZ9"/>
<dbReference type="GeneID" id="89976925"/>
<evidence type="ECO:0000313" key="2">
    <source>
        <dbReference type="EMBL" id="KAK5045976.1"/>
    </source>
</evidence>
<dbReference type="Proteomes" id="UP001358417">
    <property type="component" value="Unassembled WGS sequence"/>
</dbReference>